<dbReference type="EMBL" id="LN887603">
    <property type="protein sequence ID" value="CUR41184.1"/>
    <property type="molecule type" value="Genomic_DNA"/>
</dbReference>
<evidence type="ECO:0000313" key="3">
    <source>
        <dbReference type="Proteomes" id="UP000235484"/>
    </source>
</evidence>
<evidence type="ECO:0000313" key="2">
    <source>
        <dbReference type="EMBL" id="CUR41184.1"/>
    </source>
</evidence>
<evidence type="ECO:0000256" key="1">
    <source>
        <dbReference type="SAM" id="Phobius"/>
    </source>
</evidence>
<feature type="transmembrane region" description="Helical" evidence="1">
    <location>
        <begin position="30"/>
        <end position="50"/>
    </location>
</feature>
<dbReference type="AlphaFoldDB" id="A0A0U5JUR9"/>
<name>A0A0U5JUR9_LIMRT</name>
<reference evidence="3" key="1">
    <citation type="submission" date="2015-10" db="EMBL/GenBank/DDBJ databases">
        <authorList>
            <person name="Crossman L.C."/>
        </authorList>
    </citation>
    <scope>NUCLEOTIDE SEQUENCE [LARGE SCALE GENOMIC DNA]</scope>
    <source>
        <strain evidence="3">20-2</strain>
    </source>
</reference>
<accession>A0A0U5JUR9</accession>
<dbReference type="RefSeq" id="WP_102816436.1">
    <property type="nucleotide sequence ID" value="NZ_JAJGVD010000069.1"/>
</dbReference>
<keyword evidence="1" id="KW-0472">Membrane</keyword>
<sequence length="205" mass="24287">MSIALLIGSNFNKKMIGTYIEKFFFTDKGYFNWIAITSIIAIGTFIWTIWFNNKKYKADLVSKGRIDWMNQVRPLYAQYLAAVPKYMYLYNKAMVDGDKLAKESLDDKMDEIKRLYYELNLYIPNNDSNKSILVDIKLLWGELSYIGDYYDYGIRRNYFATKINRYNGTSYDTEVDKYISKLINKASMDGNEYFKNEWEKIKKGQ</sequence>
<gene>
    <name evidence="2" type="ORF">LRLP16767_LR202_01245</name>
</gene>
<protein>
    <submittedName>
        <fullName evidence="2">Uncharacterized protein</fullName>
    </submittedName>
</protein>
<keyword evidence="1" id="KW-0812">Transmembrane</keyword>
<keyword evidence="1" id="KW-1133">Transmembrane helix</keyword>
<organism evidence="2 3">
    <name type="scientific">Limosilactobacillus reuteri</name>
    <name type="common">Lactobacillus reuteri</name>
    <dbReference type="NCBI Taxonomy" id="1598"/>
    <lineage>
        <taxon>Bacteria</taxon>
        <taxon>Bacillati</taxon>
        <taxon>Bacillota</taxon>
        <taxon>Bacilli</taxon>
        <taxon>Lactobacillales</taxon>
        <taxon>Lactobacillaceae</taxon>
        <taxon>Limosilactobacillus</taxon>
    </lineage>
</organism>
<dbReference type="Proteomes" id="UP000235484">
    <property type="component" value="Unassembled WGS sequence"/>
</dbReference>
<proteinExistence type="predicted"/>